<dbReference type="InterPro" id="IPR000917">
    <property type="entry name" value="Sulfatase_N"/>
</dbReference>
<dbReference type="InterPro" id="IPR017850">
    <property type="entry name" value="Alkaline_phosphatase_core_sf"/>
</dbReference>
<proteinExistence type="inferred from homology"/>
<evidence type="ECO:0000256" key="1">
    <source>
        <dbReference type="ARBA" id="ARBA00008779"/>
    </source>
</evidence>
<accession>A0A0H5Q1W5</accession>
<dbReference type="SUPFAM" id="SSF53649">
    <property type="entry name" value="Alkaline phosphatase-like"/>
    <property type="match status" value="1"/>
</dbReference>
<evidence type="ECO:0000256" key="3">
    <source>
        <dbReference type="ARBA" id="ARBA00022801"/>
    </source>
</evidence>
<dbReference type="EMBL" id="LN853462">
    <property type="protein sequence ID" value="CRY95991.1"/>
    <property type="molecule type" value="Genomic_DNA"/>
</dbReference>
<evidence type="ECO:0000256" key="2">
    <source>
        <dbReference type="ARBA" id="ARBA00022723"/>
    </source>
</evidence>
<dbReference type="Gene3D" id="3.40.720.10">
    <property type="entry name" value="Alkaline Phosphatase, subunit A"/>
    <property type="match status" value="1"/>
</dbReference>
<keyword evidence="3" id="KW-0378">Hydrolase</keyword>
<sequence length="319" mass="36305">MNKFLKIAGTLGATIVPVALSAQENKKPNVILIMTDQQRFDAMGCTSDGLVITPNLDRLADDGYLFTSAYSSAPSSTPARAGLLTGCSPWIHGMLGYGNQAERYPYEMPRMLKDNGYAALAAGKMHYFPQNNTRGYDIVLFDESGRHEVPYFESDYRKWFYANRFGDNPDVTGIGWNEHAAGEYQLPEEVHPTRWTADRAIEMIEGYHADNPLYLKVSFARPHSPYDPPKRFVDMYEGREILKASYGEWEPEDWRTLEDPAKDKNAFIGHFSDEYVENSRKHYFANMTFVDEQIGRVRQPSCGKTSFRPDGRRFSGVDK</sequence>
<dbReference type="GO" id="GO:0008484">
    <property type="term" value="F:sulfuric ester hydrolase activity"/>
    <property type="evidence" value="ECO:0007669"/>
    <property type="project" value="TreeGrafter"/>
</dbReference>
<feature type="compositionally biased region" description="Basic and acidic residues" evidence="4">
    <location>
        <begin position="307"/>
        <end position="319"/>
    </location>
</feature>
<dbReference type="Pfam" id="PF00884">
    <property type="entry name" value="Sulfatase"/>
    <property type="match status" value="1"/>
</dbReference>
<organism evidence="6">
    <name type="scientific">uncultured prokaryote</name>
    <dbReference type="NCBI Taxonomy" id="198431"/>
    <lineage>
        <taxon>unclassified sequences</taxon>
        <taxon>environmental samples</taxon>
    </lineage>
</organism>
<evidence type="ECO:0000259" key="5">
    <source>
        <dbReference type="Pfam" id="PF00884"/>
    </source>
</evidence>
<evidence type="ECO:0000256" key="4">
    <source>
        <dbReference type="SAM" id="MobiDB-lite"/>
    </source>
</evidence>
<name>A0A0H5Q1W5_9ZZZZ</name>
<dbReference type="GO" id="GO:0046872">
    <property type="term" value="F:metal ion binding"/>
    <property type="evidence" value="ECO:0007669"/>
    <property type="project" value="UniProtKB-KW"/>
</dbReference>
<dbReference type="PROSITE" id="PS00523">
    <property type="entry name" value="SULFATASE_1"/>
    <property type="match status" value="1"/>
</dbReference>
<keyword evidence="2" id="KW-0479">Metal-binding</keyword>
<feature type="region of interest" description="Disordered" evidence="4">
    <location>
        <begin position="300"/>
        <end position="319"/>
    </location>
</feature>
<feature type="domain" description="Sulfatase N-terminal" evidence="5">
    <location>
        <begin position="28"/>
        <end position="297"/>
    </location>
</feature>
<dbReference type="AlphaFoldDB" id="A0A0H5Q1W5"/>
<evidence type="ECO:0000313" key="6">
    <source>
        <dbReference type="EMBL" id="CRY95991.1"/>
    </source>
</evidence>
<reference evidence="6" key="2">
    <citation type="submission" date="2015-07" db="EMBL/GenBank/DDBJ databases">
        <title>Plasmids, circular viruses and viroids from rat gut.</title>
        <authorList>
            <person name="Jorgensen T.J."/>
            <person name="Hansen M.A."/>
            <person name="Xu Z."/>
            <person name="Tabak M.A."/>
            <person name="Sorensen S.J."/>
            <person name="Hansen L.H."/>
        </authorList>
    </citation>
    <scope>NUCLEOTIDE SEQUENCE</scope>
    <source>
        <strain evidence="6">RGFK0858</strain>
    </source>
</reference>
<reference evidence="6" key="1">
    <citation type="submission" date="2015-06" db="EMBL/GenBank/DDBJ databases">
        <authorList>
            <person name="Joergensen T."/>
        </authorList>
    </citation>
    <scope>NUCLEOTIDE SEQUENCE</scope>
    <source>
        <strain evidence="6">RGFK0858</strain>
    </source>
</reference>
<comment type="similarity">
    <text evidence="1">Belongs to the sulfatase family.</text>
</comment>
<protein>
    <recommendedName>
        <fullName evidence="5">Sulfatase N-terminal domain-containing protein</fullName>
    </recommendedName>
</protein>
<dbReference type="PANTHER" id="PTHR45953:SF1">
    <property type="entry name" value="IDURONATE 2-SULFATASE"/>
    <property type="match status" value="1"/>
</dbReference>
<dbReference type="InterPro" id="IPR024607">
    <property type="entry name" value="Sulfatase_CS"/>
</dbReference>
<dbReference type="PANTHER" id="PTHR45953">
    <property type="entry name" value="IDURONATE 2-SULFATASE"/>
    <property type="match status" value="1"/>
</dbReference>